<evidence type="ECO:0000313" key="1">
    <source>
        <dbReference type="EMBL" id="KGX85798.1"/>
    </source>
</evidence>
<gene>
    <name evidence="1" type="ORF">N784_08225</name>
</gene>
<protein>
    <submittedName>
        <fullName evidence="1">Uncharacterized protein</fullName>
    </submittedName>
</protein>
<name>A0A0A5G3T0_9BACI</name>
<dbReference type="EMBL" id="AVPG01000019">
    <property type="protein sequence ID" value="KGX85798.1"/>
    <property type="molecule type" value="Genomic_DNA"/>
</dbReference>
<accession>A0A0A5G3T0</accession>
<dbReference type="Proteomes" id="UP000030401">
    <property type="component" value="Unassembled WGS sequence"/>
</dbReference>
<keyword evidence="2" id="KW-1185">Reference proteome</keyword>
<reference evidence="1 2" key="1">
    <citation type="submission" date="2013-08" db="EMBL/GenBank/DDBJ databases">
        <authorList>
            <person name="Huang J."/>
            <person name="Wang G."/>
        </authorList>
    </citation>
    <scope>NUCLEOTIDE SEQUENCE [LARGE SCALE GENOMIC DNA]</scope>
    <source>
        <strain evidence="1 2">JSM 072002</strain>
    </source>
</reference>
<comment type="caution">
    <text evidence="1">The sequence shown here is derived from an EMBL/GenBank/DDBJ whole genome shotgun (WGS) entry which is preliminary data.</text>
</comment>
<dbReference type="RefSeq" id="WP_156965246.1">
    <property type="nucleotide sequence ID" value="NZ_AVPG01000019.1"/>
</dbReference>
<organism evidence="1 2">
    <name type="scientific">Pontibacillus litoralis JSM 072002</name>
    <dbReference type="NCBI Taxonomy" id="1385512"/>
    <lineage>
        <taxon>Bacteria</taxon>
        <taxon>Bacillati</taxon>
        <taxon>Bacillota</taxon>
        <taxon>Bacilli</taxon>
        <taxon>Bacillales</taxon>
        <taxon>Bacillaceae</taxon>
        <taxon>Pontibacillus</taxon>
    </lineage>
</organism>
<sequence>MNQHRDLKIITVSDILHSFEELKDELVKEPHLINSFRFLKFYYYKEFKKQKDWESI</sequence>
<evidence type="ECO:0000313" key="2">
    <source>
        <dbReference type="Proteomes" id="UP000030401"/>
    </source>
</evidence>
<proteinExistence type="predicted"/>
<dbReference type="AlphaFoldDB" id="A0A0A5G3T0"/>